<protein>
    <submittedName>
        <fullName evidence="2">Pyridoxamine 5'-phosphate oxidase</fullName>
    </submittedName>
    <submittedName>
        <fullName evidence="3">Uncharacterized conserved protein</fullName>
    </submittedName>
</protein>
<dbReference type="PATRIC" id="fig|35818.11.peg.1897"/>
<accession>A0A0N0LSU7</accession>
<proteinExistence type="predicted"/>
<dbReference type="Gene3D" id="2.30.110.10">
    <property type="entry name" value="Electron Transport, Fmn-binding Protein, Chain A"/>
    <property type="match status" value="1"/>
</dbReference>
<reference evidence="2 4" key="1">
    <citation type="submission" date="2014-06" db="EMBL/GenBank/DDBJ databases">
        <title>Helicobacter pullorum isolates in fresh chicken meat - phenotypic and genotypic features.</title>
        <authorList>
            <person name="Borges V."/>
            <person name="Santos A."/>
            <person name="Correia C.B."/>
            <person name="Saraiva M."/>
            <person name="Menard A."/>
            <person name="Vieira L."/>
            <person name="Sampaio D.A."/>
            <person name="Gomes J.P."/>
            <person name="Oleastro M."/>
        </authorList>
    </citation>
    <scope>NUCLEOTIDE SEQUENCE [LARGE SCALE GENOMIC DNA]</scope>
    <source>
        <strain evidence="2 4">229334/12</strain>
    </source>
</reference>
<dbReference type="AlphaFoldDB" id="A0A0N0LSU7"/>
<evidence type="ECO:0000313" key="5">
    <source>
        <dbReference type="Proteomes" id="UP000255269"/>
    </source>
</evidence>
<evidence type="ECO:0000259" key="1">
    <source>
        <dbReference type="Pfam" id="PF01243"/>
    </source>
</evidence>
<dbReference type="InterPro" id="IPR052917">
    <property type="entry name" value="Stress-Dev_Protein"/>
</dbReference>
<dbReference type="InterPro" id="IPR011576">
    <property type="entry name" value="Pyridox_Oxase_N"/>
</dbReference>
<dbReference type="InterPro" id="IPR012349">
    <property type="entry name" value="Split_barrel_FMN-bd"/>
</dbReference>
<gene>
    <name evidence="2" type="ORF">HPU229334_09595</name>
    <name evidence="3" type="ORF">NCTC13156_01132</name>
</gene>
<evidence type="ECO:0000313" key="2">
    <source>
        <dbReference type="EMBL" id="KPH55188.1"/>
    </source>
</evidence>
<evidence type="ECO:0000313" key="4">
    <source>
        <dbReference type="Proteomes" id="UP000037997"/>
    </source>
</evidence>
<dbReference type="PANTHER" id="PTHR34818">
    <property type="entry name" value="PROTEIN BLI-3"/>
    <property type="match status" value="1"/>
</dbReference>
<dbReference type="RefSeq" id="WP_054198355.1">
    <property type="nucleotide sequence ID" value="NZ_CAJFGW010000007.1"/>
</dbReference>
<dbReference type="EMBL" id="UGJF01000001">
    <property type="protein sequence ID" value="STQ88295.1"/>
    <property type="molecule type" value="Genomic_DNA"/>
</dbReference>
<reference evidence="3 5" key="2">
    <citation type="submission" date="2018-06" db="EMBL/GenBank/DDBJ databases">
        <authorList>
            <consortium name="Pathogen Informatics"/>
            <person name="Doyle S."/>
        </authorList>
    </citation>
    <scope>NUCLEOTIDE SEQUENCE [LARGE SCALE GENOMIC DNA]</scope>
    <source>
        <strain evidence="3 5">NCTC13156</strain>
    </source>
</reference>
<dbReference type="Pfam" id="PF01243">
    <property type="entry name" value="PNPOx_N"/>
    <property type="match status" value="1"/>
</dbReference>
<feature type="domain" description="Pyridoxamine 5'-phosphate oxidase N-terminal" evidence="1">
    <location>
        <begin position="1"/>
        <end position="115"/>
    </location>
</feature>
<organism evidence="2 4">
    <name type="scientific">Helicobacter pullorum</name>
    <dbReference type="NCBI Taxonomy" id="35818"/>
    <lineage>
        <taxon>Bacteria</taxon>
        <taxon>Pseudomonadati</taxon>
        <taxon>Campylobacterota</taxon>
        <taxon>Epsilonproteobacteria</taxon>
        <taxon>Campylobacterales</taxon>
        <taxon>Helicobacteraceae</taxon>
        <taxon>Helicobacter</taxon>
    </lineage>
</organism>
<dbReference type="STRING" id="35818.HPU229336_04005"/>
<dbReference type="SUPFAM" id="SSF50475">
    <property type="entry name" value="FMN-binding split barrel"/>
    <property type="match status" value="1"/>
</dbReference>
<dbReference type="Proteomes" id="UP000037997">
    <property type="component" value="Unassembled WGS sequence"/>
</dbReference>
<dbReference type="OrthoDB" id="9792542at2"/>
<dbReference type="EMBL" id="JNOC01000051">
    <property type="protein sequence ID" value="KPH55188.1"/>
    <property type="molecule type" value="Genomic_DNA"/>
</dbReference>
<name>A0A0N0LSU7_9HELI</name>
<dbReference type="PANTHER" id="PTHR34818:SF1">
    <property type="entry name" value="PROTEIN BLI-3"/>
    <property type="match status" value="1"/>
</dbReference>
<sequence>MTQEILDFLDENVTFLATKGTCGNPRVRPIKSALYKNGKLYFCTSNQKGMYKHMQNFAGVELSAFDGKDKWIRIRGEVKFDDDLALKEAMFEKYPTLENIYQNPKNPNFVVFYLENVSIKIQDFSGREEILKY</sequence>
<evidence type="ECO:0000313" key="3">
    <source>
        <dbReference type="EMBL" id="STQ88295.1"/>
    </source>
</evidence>
<dbReference type="Proteomes" id="UP000255269">
    <property type="component" value="Unassembled WGS sequence"/>
</dbReference>